<evidence type="ECO:0000313" key="4">
    <source>
        <dbReference type="Proteomes" id="UP001642540"/>
    </source>
</evidence>
<protein>
    <recommendedName>
        <fullName evidence="2">SAC3/GANP/THP3 conserved domain-containing protein</fullName>
    </recommendedName>
</protein>
<evidence type="ECO:0000313" key="3">
    <source>
        <dbReference type="EMBL" id="CAL8109588.1"/>
    </source>
</evidence>
<dbReference type="Pfam" id="PF03399">
    <property type="entry name" value="SAC3_GANP"/>
    <property type="match status" value="1"/>
</dbReference>
<evidence type="ECO:0000259" key="2">
    <source>
        <dbReference type="Pfam" id="PF03399"/>
    </source>
</evidence>
<dbReference type="InterPro" id="IPR045107">
    <property type="entry name" value="SAC3/GANP/THP3"/>
</dbReference>
<accession>A0ABP1QNL4</accession>
<keyword evidence="4" id="KW-1185">Reference proteome</keyword>
<organism evidence="3 4">
    <name type="scientific">Orchesella dallaii</name>
    <dbReference type="NCBI Taxonomy" id="48710"/>
    <lineage>
        <taxon>Eukaryota</taxon>
        <taxon>Metazoa</taxon>
        <taxon>Ecdysozoa</taxon>
        <taxon>Arthropoda</taxon>
        <taxon>Hexapoda</taxon>
        <taxon>Collembola</taxon>
        <taxon>Entomobryomorpha</taxon>
        <taxon>Entomobryoidea</taxon>
        <taxon>Orchesellidae</taxon>
        <taxon>Orchesellinae</taxon>
        <taxon>Orchesella</taxon>
    </lineage>
</organism>
<dbReference type="EMBL" id="CAXLJM020000041">
    <property type="protein sequence ID" value="CAL8109588.1"/>
    <property type="molecule type" value="Genomic_DNA"/>
</dbReference>
<dbReference type="Gene3D" id="1.25.40.990">
    <property type="match status" value="1"/>
</dbReference>
<name>A0ABP1QNL4_9HEXA</name>
<sequence>MNNEIFIVGICQNMCPEAEIREREKAGLIHVFEKSDDQKLPNSGRENERGSMRGQNRRYQRGIRELIKADKNRAVKSYTRPAAGVNKSKPSDLRPPPVLMKTVAYLCKEVLIRTDQPFIEVYDFVFDRLRAVRQDMVIQRISNESALVLLEAIIKFHLYAEYRFRSNAPPSYDPCINQKHLKDCLKTLLSTYELNNYRGSSRPFFEALYCLGSPESYEVISRAFQIRNEMKEATVFLNALDICLSIQNRNFYQFFQLLDELPPLLAAYTAQRVPFMRKHALKAMMITYGVQTCKVPLEWVEDMLCYPNAVRTEKDLIRIGSQIIFGEEKGEKFVKFSKSSSFLKEDTASVDNDVKFTVMAGLNNLEVVVTEQICPWGHQYL</sequence>
<feature type="compositionally biased region" description="Basic and acidic residues" evidence="1">
    <location>
        <begin position="36"/>
        <end position="51"/>
    </location>
</feature>
<feature type="domain" description="SAC3/GANP/THP3 conserved" evidence="2">
    <location>
        <begin position="14"/>
        <end position="315"/>
    </location>
</feature>
<dbReference type="PANTHER" id="PTHR12436">
    <property type="entry name" value="80 KDA MCM3-ASSOCIATED PROTEIN"/>
    <property type="match status" value="1"/>
</dbReference>
<dbReference type="InterPro" id="IPR005062">
    <property type="entry name" value="SAC3/GANP/THP3_conserved"/>
</dbReference>
<dbReference type="Proteomes" id="UP001642540">
    <property type="component" value="Unassembled WGS sequence"/>
</dbReference>
<comment type="caution">
    <text evidence="3">The sequence shown here is derived from an EMBL/GenBank/DDBJ whole genome shotgun (WGS) entry which is preliminary data.</text>
</comment>
<dbReference type="PANTHER" id="PTHR12436:SF38">
    <property type="entry name" value="SAC3 DOMAIN-CONTAINING PROTEIN 1"/>
    <property type="match status" value="1"/>
</dbReference>
<evidence type="ECO:0000256" key="1">
    <source>
        <dbReference type="SAM" id="MobiDB-lite"/>
    </source>
</evidence>
<feature type="region of interest" description="Disordered" evidence="1">
    <location>
        <begin position="36"/>
        <end position="56"/>
    </location>
</feature>
<gene>
    <name evidence="3" type="ORF">ODALV1_LOCUS13505</name>
</gene>
<reference evidence="3 4" key="1">
    <citation type="submission" date="2024-08" db="EMBL/GenBank/DDBJ databases">
        <authorList>
            <person name="Cucini C."/>
            <person name="Frati F."/>
        </authorList>
    </citation>
    <scope>NUCLEOTIDE SEQUENCE [LARGE SCALE GENOMIC DNA]</scope>
</reference>
<proteinExistence type="predicted"/>